<dbReference type="PANTHER" id="PTHR10871:SF3">
    <property type="entry name" value="SMALL RIBOSOMAL SUBUNIT PROTEIN US13"/>
    <property type="match status" value="1"/>
</dbReference>
<dbReference type="PROSITE" id="PS50159">
    <property type="entry name" value="RIBOSOMAL_S13_2"/>
    <property type="match status" value="1"/>
</dbReference>
<evidence type="ECO:0000313" key="9">
    <source>
        <dbReference type="EMBL" id="WYX99681.1"/>
    </source>
</evidence>
<feature type="region of interest" description="Disordered" evidence="8">
    <location>
        <begin position="1"/>
        <end position="22"/>
    </location>
</feature>
<dbReference type="InterPro" id="IPR018269">
    <property type="entry name" value="Ribosomal_uS13_CS"/>
</dbReference>
<dbReference type="AlphaFoldDB" id="A0AAX4NDW4"/>
<organism evidence="9 10">
    <name type="scientific">Oxyplasma meridianum</name>
    <dbReference type="NCBI Taxonomy" id="3073602"/>
    <lineage>
        <taxon>Archaea</taxon>
        <taxon>Methanobacteriati</taxon>
        <taxon>Thermoplasmatota</taxon>
        <taxon>Thermoplasmata</taxon>
        <taxon>Thermoplasmatales</taxon>
        <taxon>Thermoplasmataceae</taxon>
        <taxon>Oxyplasma</taxon>
    </lineage>
</organism>
<feature type="compositionally biased region" description="Basic residues" evidence="8">
    <location>
        <begin position="150"/>
        <end position="160"/>
    </location>
</feature>
<sequence length="179" mass="20255">MAKPKTKEPEAPKTEGKKETKKNVKREDFQYIVRIAGRDINGERQLVLALADLKGIGVRLSTAILNKLNLPKTKKIGELKEEDIEKIRQFIESKEYAGFPAWTLNHRNETVSGKNFNLVSNDLEIMIQDDINLMKKIKSYKGLRHDKGKTVRGQRTRSNGRKGLSVGVIRKKEGTQGGN</sequence>
<feature type="region of interest" description="Disordered" evidence="8">
    <location>
        <begin position="144"/>
        <end position="165"/>
    </location>
</feature>
<evidence type="ECO:0000256" key="7">
    <source>
        <dbReference type="RuleBase" id="RU003830"/>
    </source>
</evidence>
<keyword evidence="3 6" id="KW-0694">RNA-binding</keyword>
<dbReference type="HAMAP" id="MF_01315">
    <property type="entry name" value="Ribosomal_uS13"/>
    <property type="match status" value="1"/>
</dbReference>
<dbReference type="GeneID" id="95966941"/>
<comment type="similarity">
    <text evidence="1 6 7">Belongs to the universal ribosomal protein uS13 family.</text>
</comment>
<dbReference type="KEGG" id="omr:OXIME_000217"/>
<evidence type="ECO:0000256" key="3">
    <source>
        <dbReference type="ARBA" id="ARBA00022884"/>
    </source>
</evidence>
<keyword evidence="5 6" id="KW-0687">Ribonucleoprotein</keyword>
<evidence type="ECO:0000256" key="1">
    <source>
        <dbReference type="ARBA" id="ARBA00008080"/>
    </source>
</evidence>
<dbReference type="PIRSF" id="PIRSF002134">
    <property type="entry name" value="Ribosomal_S13"/>
    <property type="match status" value="1"/>
</dbReference>
<evidence type="ECO:0000313" key="10">
    <source>
        <dbReference type="Proteomes" id="UP001451606"/>
    </source>
</evidence>
<dbReference type="RefSeq" id="WP_393971646.1">
    <property type="nucleotide sequence ID" value="NZ_CP133772.1"/>
</dbReference>
<evidence type="ECO:0000256" key="6">
    <source>
        <dbReference type="HAMAP-Rule" id="MF_01315"/>
    </source>
</evidence>
<dbReference type="NCBIfam" id="NF003140">
    <property type="entry name" value="PRK04053.1"/>
    <property type="match status" value="1"/>
</dbReference>
<evidence type="ECO:0000256" key="4">
    <source>
        <dbReference type="ARBA" id="ARBA00022980"/>
    </source>
</evidence>
<dbReference type="Pfam" id="PF00416">
    <property type="entry name" value="Ribosomal_S13"/>
    <property type="match status" value="1"/>
</dbReference>
<dbReference type="GO" id="GO:0019843">
    <property type="term" value="F:rRNA binding"/>
    <property type="evidence" value="ECO:0007669"/>
    <property type="project" value="UniProtKB-UniRule"/>
</dbReference>
<evidence type="ECO:0000256" key="5">
    <source>
        <dbReference type="ARBA" id="ARBA00023274"/>
    </source>
</evidence>
<comment type="function">
    <text evidence="6">Located at the top of the head of the 30S subunit, it contacts several helices of the 16S rRNA. In the 70S ribosome it contacts the 23S rRNA (bridge B1a) and protein L5 of the 50S subunit (bridge B1b), connecting the 2 subunits; these bridges are implicated in subunit movement.</text>
</comment>
<dbReference type="PROSITE" id="PS00646">
    <property type="entry name" value="RIBOSOMAL_S13_1"/>
    <property type="match status" value="1"/>
</dbReference>
<dbReference type="EMBL" id="CP133772">
    <property type="protein sequence ID" value="WYX99681.1"/>
    <property type="molecule type" value="Genomic_DNA"/>
</dbReference>
<evidence type="ECO:0000256" key="8">
    <source>
        <dbReference type="SAM" id="MobiDB-lite"/>
    </source>
</evidence>
<proteinExistence type="inferred from homology"/>
<dbReference type="InterPro" id="IPR001892">
    <property type="entry name" value="Ribosomal_uS13"/>
</dbReference>
<dbReference type="Proteomes" id="UP001451606">
    <property type="component" value="Chromosome"/>
</dbReference>
<dbReference type="InterPro" id="IPR010979">
    <property type="entry name" value="Ribosomal_uS13-like_H2TH"/>
</dbReference>
<dbReference type="PANTHER" id="PTHR10871">
    <property type="entry name" value="30S RIBOSOMAL PROTEIN S13/40S RIBOSOMAL PROTEIN S18"/>
    <property type="match status" value="1"/>
</dbReference>
<dbReference type="GO" id="GO:0015935">
    <property type="term" value="C:small ribosomal subunit"/>
    <property type="evidence" value="ECO:0007669"/>
    <property type="project" value="TreeGrafter"/>
</dbReference>
<gene>
    <name evidence="6" type="primary">rps13</name>
    <name evidence="9" type="ORF">OXIME_000217</name>
</gene>
<dbReference type="GO" id="GO:0006412">
    <property type="term" value="P:translation"/>
    <property type="evidence" value="ECO:0007669"/>
    <property type="project" value="UniProtKB-UniRule"/>
</dbReference>
<dbReference type="SUPFAM" id="SSF46946">
    <property type="entry name" value="S13-like H2TH domain"/>
    <property type="match status" value="1"/>
</dbReference>
<comment type="subunit">
    <text evidence="6">Part of the 30S ribosomal subunit. Forms a loose heterodimer with protein S19. Forms two bridges to the 50S subunit in the 70S ribosome.</text>
</comment>
<reference evidence="9 10" key="1">
    <citation type="submission" date="2023-09" db="EMBL/GenBank/DDBJ databases">
        <authorList>
            <person name="Golyshina O.V."/>
            <person name="Lunev E.A."/>
            <person name="Bargiela R."/>
            <person name="Gaines M.C."/>
            <person name="Daum B."/>
            <person name="Bale N.J."/>
            <person name="Koenen M."/>
            <person name="Sinninghe Damst J.S."/>
            <person name="Yakimov M."/>
            <person name="Golyshin P.N."/>
        </authorList>
    </citation>
    <scope>NUCLEOTIDE SEQUENCE [LARGE SCALE GENOMIC DNA]</scope>
    <source>
        <strain evidence="9 10">M1</strain>
    </source>
</reference>
<dbReference type="InterPro" id="IPR027437">
    <property type="entry name" value="Rbsml_uS13_C"/>
</dbReference>
<dbReference type="NCBIfam" id="TIGR03629">
    <property type="entry name" value="uS13_arch"/>
    <property type="match status" value="1"/>
</dbReference>
<keyword evidence="4 6" id="KW-0689">Ribosomal protein</keyword>
<dbReference type="Gene3D" id="1.10.8.50">
    <property type="match status" value="1"/>
</dbReference>
<dbReference type="InterPro" id="IPR019977">
    <property type="entry name" value="Ribosomal_uS13_archaeal"/>
</dbReference>
<keyword evidence="10" id="KW-1185">Reference proteome</keyword>
<name>A0AAX4NDW4_9ARCH</name>
<keyword evidence="2 6" id="KW-0699">rRNA-binding</keyword>
<evidence type="ECO:0000256" key="2">
    <source>
        <dbReference type="ARBA" id="ARBA00022730"/>
    </source>
</evidence>
<dbReference type="GO" id="GO:0005829">
    <property type="term" value="C:cytosol"/>
    <property type="evidence" value="ECO:0007669"/>
    <property type="project" value="TreeGrafter"/>
</dbReference>
<accession>A0AAX4NDW4</accession>
<protein>
    <recommendedName>
        <fullName evidence="6">Small ribosomal subunit protein uS13</fullName>
    </recommendedName>
</protein>
<dbReference type="Gene3D" id="4.10.910.10">
    <property type="entry name" value="30s ribosomal protein s13, domain 2"/>
    <property type="match status" value="1"/>
</dbReference>
<dbReference type="GO" id="GO:0003735">
    <property type="term" value="F:structural constituent of ribosome"/>
    <property type="evidence" value="ECO:0007669"/>
    <property type="project" value="InterPro"/>
</dbReference>